<evidence type="ECO:0000313" key="2">
    <source>
        <dbReference type="Proteomes" id="UP000295726"/>
    </source>
</evidence>
<dbReference type="AlphaFoldDB" id="A0A4V2URC2"/>
<dbReference type="RefSeq" id="WP_132382562.1">
    <property type="nucleotide sequence ID" value="NZ_SLZZ01000020.1"/>
</dbReference>
<gene>
    <name evidence="1" type="ORF">EDD59_12033</name>
</gene>
<dbReference type="SUPFAM" id="SSF48208">
    <property type="entry name" value="Six-hairpin glycosidases"/>
    <property type="match status" value="1"/>
</dbReference>
<dbReference type="Gene3D" id="1.50.10.20">
    <property type="match status" value="1"/>
</dbReference>
<proteinExistence type="predicted"/>
<protein>
    <submittedName>
        <fullName evidence="1">Uncharacterized protein</fullName>
    </submittedName>
</protein>
<reference evidence="1 2" key="1">
    <citation type="submission" date="2019-03" db="EMBL/GenBank/DDBJ databases">
        <title>Genomic Encyclopedia of Type Strains, Phase IV (KMG-IV): sequencing the most valuable type-strain genomes for metagenomic binning, comparative biology and taxonomic classification.</title>
        <authorList>
            <person name="Goeker M."/>
        </authorList>
    </citation>
    <scope>NUCLEOTIDE SEQUENCE [LARGE SCALE GENOMIC DNA]</scope>
    <source>
        <strain evidence="1 2">DSM 29489</strain>
    </source>
</reference>
<name>A0A4V2URC2_9FIRM</name>
<accession>A0A4V2URC2</accession>
<evidence type="ECO:0000313" key="1">
    <source>
        <dbReference type="EMBL" id="TCS77112.1"/>
    </source>
</evidence>
<sequence>MRIGLMQTFLETDQGERKELFVHPNLDWIGSKSQETKAWEVDGYRISIRDNWIRNSACSFELVRRIVGEKLYDSSPGAIAFETRMELEEDSREPIRFGIPSAVYDDTTGERKETRTFMETRLTGCMVLAHKSEEAAIVLKKLNCAREQGIMKREKGQKEFWHNTDITSIGYKKEKKNALCIRWPYEEKDCSPALDSRRTPIKAYYPLGEKFELELRYEIKEIKEKTFTDSFYEEFKEQALSLDTTEKVIKLPFSREEAMRYRKISLEKSYKEFGKDGAGFFFDFDPQKGYGSQPSGFGTAKNEIPHDTYTHILEYGFTGRELNAALLLSEEDDEWQRKAEKVIDFFVDNCVTDNGWVYSLYDLERERPFASFGDKAAPKLHYMSYDKCEGNYLRTMTEPMFDLLRCVIQFKSLGKEKKRWAEAVDKFADFLLNVQNKDGSWFRGYDKAGKAAFESSAAAIPVPFLCCCAKHANDGEKYRKAAEMAGQYLISNDVKAEKYKGGTLDNPDIIDKEAAEYVMAALYHLYELTEKQEYLDGAKKAAMQFVTWNYIWNAPMGLDTILGKKDFHTKGMGAINSVWCGGVVDIYSMFHIKELFLIGDACGDEFMKTMAEWISIATNQIMSYPEDNMGFTDLGMQPEGFGVCPQGMDEGMIRNGDIWGTLGWIYSAGIDGMKRYFDVC</sequence>
<keyword evidence="2" id="KW-1185">Reference proteome</keyword>
<dbReference type="Proteomes" id="UP000295726">
    <property type="component" value="Unassembled WGS sequence"/>
</dbReference>
<dbReference type="GO" id="GO:0005975">
    <property type="term" value="P:carbohydrate metabolic process"/>
    <property type="evidence" value="ECO:0007669"/>
    <property type="project" value="InterPro"/>
</dbReference>
<dbReference type="InterPro" id="IPR008928">
    <property type="entry name" value="6-hairpin_glycosidase_sf"/>
</dbReference>
<comment type="caution">
    <text evidence="1">The sequence shown here is derived from an EMBL/GenBank/DDBJ whole genome shotgun (WGS) entry which is preliminary data.</text>
</comment>
<dbReference type="EMBL" id="SLZZ01000020">
    <property type="protein sequence ID" value="TCS77112.1"/>
    <property type="molecule type" value="Genomic_DNA"/>
</dbReference>
<dbReference type="OrthoDB" id="179491at2"/>
<organism evidence="1 2">
    <name type="scientific">Muricomes intestini</name>
    <dbReference type="NCBI Taxonomy" id="1796634"/>
    <lineage>
        <taxon>Bacteria</taxon>
        <taxon>Bacillati</taxon>
        <taxon>Bacillota</taxon>
        <taxon>Clostridia</taxon>
        <taxon>Lachnospirales</taxon>
        <taxon>Lachnospiraceae</taxon>
        <taxon>Muricomes</taxon>
    </lineage>
</organism>